<feature type="domain" description="TadE-like" evidence="2">
    <location>
        <begin position="27"/>
        <end position="65"/>
    </location>
</feature>
<comment type="caution">
    <text evidence="3">The sequence shown here is derived from an EMBL/GenBank/DDBJ whole genome shotgun (WGS) entry which is preliminary data.</text>
</comment>
<keyword evidence="1" id="KW-0812">Transmembrane</keyword>
<evidence type="ECO:0000313" key="3">
    <source>
        <dbReference type="EMBL" id="MDV6227199.1"/>
    </source>
</evidence>
<accession>A0ABU4ALU9</accession>
<organism evidence="3 4">
    <name type="scientific">Nitratireductor aquimarinus</name>
    <dbReference type="NCBI Taxonomy" id="889300"/>
    <lineage>
        <taxon>Bacteria</taxon>
        <taxon>Pseudomonadati</taxon>
        <taxon>Pseudomonadota</taxon>
        <taxon>Alphaproteobacteria</taxon>
        <taxon>Hyphomicrobiales</taxon>
        <taxon>Phyllobacteriaceae</taxon>
        <taxon>Nitratireductor</taxon>
    </lineage>
</organism>
<proteinExistence type="predicted"/>
<keyword evidence="4" id="KW-1185">Reference proteome</keyword>
<sequence length="209" mass="22820">MKHHQETDGGKTGLLIAIRDFLHDRRGVAAIEFAIVAPILFAMYFLTLEFGQAINANKKISRAASMIGDLAAQQPSITPSEADAIMKIGGAILKPYNRSEPNITLTAIEVTDEDTPEVRVVWSRELKNGSTGPGLPKGSNITIPEELMKKGAFYIWATTSLGYKPIITWSSNGQKSLGITAMAGLDNLQMSERYYLRPRMSSSIPCSDC</sequence>
<protein>
    <submittedName>
        <fullName evidence="3">TadE/TadG family type IV pilus assembly protein</fullName>
    </submittedName>
</protein>
<dbReference type="Pfam" id="PF07811">
    <property type="entry name" value="TadE"/>
    <property type="match status" value="1"/>
</dbReference>
<dbReference type="Proteomes" id="UP001185659">
    <property type="component" value="Unassembled WGS sequence"/>
</dbReference>
<dbReference type="InterPro" id="IPR012495">
    <property type="entry name" value="TadE-like_dom"/>
</dbReference>
<reference evidence="3 4" key="1">
    <citation type="submission" date="2023-10" db="EMBL/GenBank/DDBJ databases">
        <authorList>
            <person name="Venkata Ramana C."/>
            <person name="Sasikala C."/>
            <person name="Dhurka M."/>
        </authorList>
    </citation>
    <scope>NUCLEOTIDE SEQUENCE [LARGE SCALE GENOMIC DNA]</scope>
    <source>
        <strain evidence="3 4">KCTC 32151</strain>
    </source>
</reference>
<name>A0ABU4ALU9_9HYPH</name>
<evidence type="ECO:0000256" key="1">
    <source>
        <dbReference type="SAM" id="Phobius"/>
    </source>
</evidence>
<keyword evidence="1" id="KW-1133">Transmembrane helix</keyword>
<dbReference type="EMBL" id="JAWLIP010000005">
    <property type="protein sequence ID" value="MDV6227199.1"/>
    <property type="molecule type" value="Genomic_DNA"/>
</dbReference>
<keyword evidence="1" id="KW-0472">Membrane</keyword>
<evidence type="ECO:0000259" key="2">
    <source>
        <dbReference type="Pfam" id="PF07811"/>
    </source>
</evidence>
<feature type="transmembrane region" description="Helical" evidence="1">
    <location>
        <begin position="28"/>
        <end position="46"/>
    </location>
</feature>
<evidence type="ECO:0000313" key="4">
    <source>
        <dbReference type="Proteomes" id="UP001185659"/>
    </source>
</evidence>
<gene>
    <name evidence="3" type="ORF">R2G56_12955</name>
</gene>
<dbReference type="RefSeq" id="WP_317561527.1">
    <property type="nucleotide sequence ID" value="NZ_JAWLIP010000005.1"/>
</dbReference>